<evidence type="ECO:0000313" key="2">
    <source>
        <dbReference type="EMBL" id="CAB9501484.1"/>
    </source>
</evidence>
<keyword evidence="3" id="KW-1185">Reference proteome</keyword>
<feature type="compositionally biased region" description="Low complexity" evidence="1">
    <location>
        <begin position="37"/>
        <end position="46"/>
    </location>
</feature>
<evidence type="ECO:0000256" key="1">
    <source>
        <dbReference type="SAM" id="MobiDB-lite"/>
    </source>
</evidence>
<feature type="region of interest" description="Disordered" evidence="1">
    <location>
        <begin position="1"/>
        <end position="96"/>
    </location>
</feature>
<feature type="compositionally biased region" description="Basic and acidic residues" evidence="1">
    <location>
        <begin position="1"/>
        <end position="13"/>
    </location>
</feature>
<sequence>MSRGDKRDRDRAKTQARLAQKSKANAREGRPEDRNANDAAALQAKVAAKKAAKDAEAGNAPSKGPVARKAKNKKQQDLDDLLNAGLTTGKKKGAKA</sequence>
<evidence type="ECO:0000313" key="3">
    <source>
        <dbReference type="Proteomes" id="UP001153069"/>
    </source>
</evidence>
<feature type="compositionally biased region" description="Basic and acidic residues" evidence="1">
    <location>
        <begin position="25"/>
        <end position="36"/>
    </location>
</feature>
<dbReference type="EMBL" id="CAICTM010000109">
    <property type="protein sequence ID" value="CAB9501484.1"/>
    <property type="molecule type" value="Genomic_DNA"/>
</dbReference>
<dbReference type="AlphaFoldDB" id="A0A9N8DKM5"/>
<protein>
    <recommendedName>
        <fullName evidence="4">Small EDRK-rich factor-like N-terminal domain-containing protein</fullName>
    </recommendedName>
</protein>
<gene>
    <name evidence="2" type="ORF">SEMRO_110_G054820.1</name>
</gene>
<comment type="caution">
    <text evidence="2">The sequence shown here is derived from an EMBL/GenBank/DDBJ whole genome shotgun (WGS) entry which is preliminary data.</text>
</comment>
<organism evidence="2 3">
    <name type="scientific">Seminavis robusta</name>
    <dbReference type="NCBI Taxonomy" id="568900"/>
    <lineage>
        <taxon>Eukaryota</taxon>
        <taxon>Sar</taxon>
        <taxon>Stramenopiles</taxon>
        <taxon>Ochrophyta</taxon>
        <taxon>Bacillariophyta</taxon>
        <taxon>Bacillariophyceae</taxon>
        <taxon>Bacillariophycidae</taxon>
        <taxon>Naviculales</taxon>
        <taxon>Naviculaceae</taxon>
        <taxon>Seminavis</taxon>
    </lineage>
</organism>
<reference evidence="2" key="1">
    <citation type="submission" date="2020-06" db="EMBL/GenBank/DDBJ databases">
        <authorList>
            <consortium name="Plant Systems Biology data submission"/>
        </authorList>
    </citation>
    <scope>NUCLEOTIDE SEQUENCE</scope>
    <source>
        <strain evidence="2">D6</strain>
    </source>
</reference>
<dbReference type="Proteomes" id="UP001153069">
    <property type="component" value="Unassembled WGS sequence"/>
</dbReference>
<accession>A0A9N8DKM5</accession>
<evidence type="ECO:0008006" key="4">
    <source>
        <dbReference type="Google" id="ProtNLM"/>
    </source>
</evidence>
<name>A0A9N8DKM5_9STRA</name>
<proteinExistence type="predicted"/>